<dbReference type="Proteomes" id="UP000799424">
    <property type="component" value="Unassembled WGS sequence"/>
</dbReference>
<organism evidence="2 3">
    <name type="scientific">Ophiobolus disseminans</name>
    <dbReference type="NCBI Taxonomy" id="1469910"/>
    <lineage>
        <taxon>Eukaryota</taxon>
        <taxon>Fungi</taxon>
        <taxon>Dikarya</taxon>
        <taxon>Ascomycota</taxon>
        <taxon>Pezizomycotina</taxon>
        <taxon>Dothideomycetes</taxon>
        <taxon>Pleosporomycetidae</taxon>
        <taxon>Pleosporales</taxon>
        <taxon>Pleosporineae</taxon>
        <taxon>Phaeosphaeriaceae</taxon>
        <taxon>Ophiobolus</taxon>
    </lineage>
</organism>
<gene>
    <name evidence="2" type="ORF">CC86DRAFT_378025</name>
</gene>
<feature type="compositionally biased region" description="Basic and acidic residues" evidence="1">
    <location>
        <begin position="517"/>
        <end position="535"/>
    </location>
</feature>
<dbReference type="EMBL" id="MU006218">
    <property type="protein sequence ID" value="KAF2831120.1"/>
    <property type="molecule type" value="Genomic_DNA"/>
</dbReference>
<evidence type="ECO:0000313" key="2">
    <source>
        <dbReference type="EMBL" id="KAF2831120.1"/>
    </source>
</evidence>
<evidence type="ECO:0000313" key="3">
    <source>
        <dbReference type="Proteomes" id="UP000799424"/>
    </source>
</evidence>
<feature type="region of interest" description="Disordered" evidence="1">
    <location>
        <begin position="240"/>
        <end position="279"/>
    </location>
</feature>
<sequence>MLPKLKVLQQLDILAVEQFNWNCEPSAAVPKQIMRLKGFQASGLPELLYMPVPVRLDSQPYQMRSSPYPRAIDRDCRNKCRTDYGNCVGIIDAGVSGTSHIEAMMRAEDLKDLRFAPEEKMPLIKPLSLLAAVQNTLCKLHIYPVANRCTWDDHVQYQGPDFSKWLNLKIMCVPHYAWFTYLCCHEDVVGAGGFAGSVRCASATKVGKPKGCKNKKTIEKLNAIARLVVRDREAEIAAAAAENRDATQHTSNLSKGSTKDTEDPKSGDLDHDYRPSMHMMDGSIDQRVRETFETKLFAGYSGLTHVDAMVSPQQDQDELEGLMSFSPLLNSDGLAPLPNYLSTRSQSGSSYACKPETCDCLERQSSHLCELPRVERQSRGPQLDATMRFSSNIFRSLDDSSICQACTDDPSVPYLIVLVLRLLLRVIGTLCRGKEGMSVQFGNYSMNQEECAWMNMVIMARLLTKCRTIIELLKRRMLGSGRRPKSVDAEYFGHVFRALAASVEGNVQHLNKKRLSSHLEDDGRTRHDSIMSHGL</sequence>
<feature type="region of interest" description="Disordered" evidence="1">
    <location>
        <begin position="515"/>
        <end position="535"/>
    </location>
</feature>
<dbReference type="OrthoDB" id="2328572at2759"/>
<proteinExistence type="predicted"/>
<name>A0A6A7ACT0_9PLEO</name>
<reference evidence="2" key="1">
    <citation type="journal article" date="2020" name="Stud. Mycol.">
        <title>101 Dothideomycetes genomes: a test case for predicting lifestyles and emergence of pathogens.</title>
        <authorList>
            <person name="Haridas S."/>
            <person name="Albert R."/>
            <person name="Binder M."/>
            <person name="Bloem J."/>
            <person name="Labutti K."/>
            <person name="Salamov A."/>
            <person name="Andreopoulos B."/>
            <person name="Baker S."/>
            <person name="Barry K."/>
            <person name="Bills G."/>
            <person name="Bluhm B."/>
            <person name="Cannon C."/>
            <person name="Castanera R."/>
            <person name="Culley D."/>
            <person name="Daum C."/>
            <person name="Ezra D."/>
            <person name="Gonzalez J."/>
            <person name="Henrissat B."/>
            <person name="Kuo A."/>
            <person name="Liang C."/>
            <person name="Lipzen A."/>
            <person name="Lutzoni F."/>
            <person name="Magnuson J."/>
            <person name="Mondo S."/>
            <person name="Nolan M."/>
            <person name="Ohm R."/>
            <person name="Pangilinan J."/>
            <person name="Park H.-J."/>
            <person name="Ramirez L."/>
            <person name="Alfaro M."/>
            <person name="Sun H."/>
            <person name="Tritt A."/>
            <person name="Yoshinaga Y."/>
            <person name="Zwiers L.-H."/>
            <person name="Turgeon B."/>
            <person name="Goodwin S."/>
            <person name="Spatafora J."/>
            <person name="Crous P."/>
            <person name="Grigoriev I."/>
        </authorList>
    </citation>
    <scope>NUCLEOTIDE SEQUENCE</scope>
    <source>
        <strain evidence="2">CBS 113818</strain>
    </source>
</reference>
<accession>A0A6A7ACT0</accession>
<keyword evidence="3" id="KW-1185">Reference proteome</keyword>
<feature type="compositionally biased region" description="Basic and acidic residues" evidence="1">
    <location>
        <begin position="257"/>
        <end position="275"/>
    </location>
</feature>
<dbReference type="AlphaFoldDB" id="A0A6A7ACT0"/>
<evidence type="ECO:0000256" key="1">
    <source>
        <dbReference type="SAM" id="MobiDB-lite"/>
    </source>
</evidence>
<protein>
    <submittedName>
        <fullName evidence="2">Uncharacterized protein</fullName>
    </submittedName>
</protein>